<dbReference type="InterPro" id="IPR019780">
    <property type="entry name" value="Germin_Mn-BS"/>
</dbReference>
<evidence type="ECO:0000259" key="13">
    <source>
        <dbReference type="SMART" id="SM00835"/>
    </source>
</evidence>
<dbReference type="InterPro" id="IPR006045">
    <property type="entry name" value="Cupin_1"/>
</dbReference>
<evidence type="ECO:0000256" key="2">
    <source>
        <dbReference type="ARBA" id="ARBA00007456"/>
    </source>
</evidence>
<feature type="binding site" evidence="10">
    <location>
        <position position="121"/>
    </location>
    <ligand>
        <name>Mn(2+)</name>
        <dbReference type="ChEBI" id="CHEBI:29035"/>
    </ligand>
</feature>
<keyword evidence="6" id="KW-0732">Signal</keyword>
<evidence type="ECO:0000256" key="11">
    <source>
        <dbReference type="PIRSR" id="PIRSR601929-3"/>
    </source>
</evidence>
<evidence type="ECO:0000256" key="6">
    <source>
        <dbReference type="ARBA" id="ARBA00022729"/>
    </source>
</evidence>
<dbReference type="AlphaFoldDB" id="A0AAV0BWI3"/>
<dbReference type="Gene3D" id="2.60.120.10">
    <property type="entry name" value="Jelly Rolls"/>
    <property type="match status" value="1"/>
</dbReference>
<dbReference type="PANTHER" id="PTHR31238">
    <property type="entry name" value="GERMIN-LIKE PROTEIN SUBFAMILY 3 MEMBER 3"/>
    <property type="match status" value="1"/>
</dbReference>
<comment type="caution">
    <text evidence="14">The sequence shown here is derived from an EMBL/GenBank/DDBJ whole genome shotgun (WGS) entry which is preliminary data.</text>
</comment>
<dbReference type="PRINTS" id="PR00325">
    <property type="entry name" value="GERMIN"/>
</dbReference>
<dbReference type="SMART" id="SM00835">
    <property type="entry name" value="Cupin_1"/>
    <property type="match status" value="1"/>
</dbReference>
<dbReference type="GO" id="GO:0030145">
    <property type="term" value="F:manganese ion binding"/>
    <property type="evidence" value="ECO:0007669"/>
    <property type="project" value="UniProtKB-UniRule"/>
</dbReference>
<dbReference type="GO" id="GO:0048046">
    <property type="term" value="C:apoplast"/>
    <property type="evidence" value="ECO:0007669"/>
    <property type="project" value="UniProtKB-SubCell"/>
</dbReference>
<feature type="binding site" evidence="9">
    <location>
        <position position="126"/>
    </location>
    <ligand>
        <name>oxalate</name>
        <dbReference type="ChEBI" id="CHEBI:30623"/>
    </ligand>
</feature>
<dbReference type="InterPro" id="IPR011051">
    <property type="entry name" value="RmlC_Cupin_sf"/>
</dbReference>
<keyword evidence="3 12" id="KW-0052">Apoplast</keyword>
<keyword evidence="7 11" id="KW-1015">Disulfide bond</keyword>
<keyword evidence="5 9" id="KW-0479">Metal-binding</keyword>
<gene>
    <name evidence="14" type="ORF">CEPIT_LOCUS558</name>
</gene>
<evidence type="ECO:0000256" key="3">
    <source>
        <dbReference type="ARBA" id="ARBA00022523"/>
    </source>
</evidence>
<dbReference type="CDD" id="cd02241">
    <property type="entry name" value="cupin_OxOx"/>
    <property type="match status" value="1"/>
</dbReference>
<feature type="disulfide bond" evidence="11">
    <location>
        <begin position="44"/>
        <end position="59"/>
    </location>
</feature>
<dbReference type="Proteomes" id="UP001152523">
    <property type="component" value="Unassembled WGS sequence"/>
</dbReference>
<comment type="similarity">
    <text evidence="2 12">Belongs to the germin family.</text>
</comment>
<feature type="binding site" evidence="10">
    <location>
        <position position="166"/>
    </location>
    <ligand>
        <name>Mn(2+)</name>
        <dbReference type="ChEBI" id="CHEBI:29035"/>
    </ligand>
</feature>
<evidence type="ECO:0000256" key="12">
    <source>
        <dbReference type="RuleBase" id="RU366015"/>
    </source>
</evidence>
<organism evidence="14 15">
    <name type="scientific">Cuscuta epithymum</name>
    <dbReference type="NCBI Taxonomy" id="186058"/>
    <lineage>
        <taxon>Eukaryota</taxon>
        <taxon>Viridiplantae</taxon>
        <taxon>Streptophyta</taxon>
        <taxon>Embryophyta</taxon>
        <taxon>Tracheophyta</taxon>
        <taxon>Spermatophyta</taxon>
        <taxon>Magnoliopsida</taxon>
        <taxon>eudicotyledons</taxon>
        <taxon>Gunneridae</taxon>
        <taxon>Pentapetalae</taxon>
        <taxon>asterids</taxon>
        <taxon>lamiids</taxon>
        <taxon>Solanales</taxon>
        <taxon>Convolvulaceae</taxon>
        <taxon>Cuscuteae</taxon>
        <taxon>Cuscuta</taxon>
        <taxon>Cuscuta subgen. Cuscuta</taxon>
    </lineage>
</organism>
<evidence type="ECO:0000256" key="9">
    <source>
        <dbReference type="PIRSR" id="PIRSR601929-1"/>
    </source>
</evidence>
<evidence type="ECO:0000313" key="14">
    <source>
        <dbReference type="EMBL" id="CAH9053718.1"/>
    </source>
</evidence>
<evidence type="ECO:0000313" key="15">
    <source>
        <dbReference type="Proteomes" id="UP001152523"/>
    </source>
</evidence>
<evidence type="ECO:0000256" key="4">
    <source>
        <dbReference type="ARBA" id="ARBA00022525"/>
    </source>
</evidence>
<accession>A0AAV0BWI3</accession>
<keyword evidence="8 9" id="KW-0464">Manganese</keyword>
<dbReference type="SUPFAM" id="SSF51182">
    <property type="entry name" value="RmlC-like cupins"/>
    <property type="match status" value="1"/>
</dbReference>
<dbReference type="InterPro" id="IPR001929">
    <property type="entry name" value="Germin"/>
</dbReference>
<proteinExistence type="inferred from homology"/>
<reference evidence="14" key="1">
    <citation type="submission" date="2022-07" db="EMBL/GenBank/DDBJ databases">
        <authorList>
            <person name="Macas J."/>
            <person name="Novak P."/>
            <person name="Neumann P."/>
        </authorList>
    </citation>
    <scope>NUCLEOTIDE SEQUENCE</scope>
</reference>
<sequence>MVPTSYIYLSMHKPLIQNTQLIMFLQTLLFLSFFFPSSRALDFCVGDLSLPPSPAGFPCKKSVGINDFVYSGLAAAGNTTNIIKAAVTPAFDAQFPGVNGLRLSMARLDLAIGGVIPLHTHPGGSEILMVIKGSICAGFVSALENKVYFKQLHTGDVMVFPVGLLHFQINSGKTEAVAVAAFSAPNPGLQITSFALFMNDLPTETVNAVTFIDVTQIKKLKGILGGKN</sequence>
<feature type="domain" description="Cupin type-1" evidence="13">
    <location>
        <begin position="71"/>
        <end position="218"/>
    </location>
</feature>
<evidence type="ECO:0000256" key="8">
    <source>
        <dbReference type="ARBA" id="ARBA00023211"/>
    </source>
</evidence>
<dbReference type="PROSITE" id="PS00725">
    <property type="entry name" value="GERMIN"/>
    <property type="match status" value="1"/>
</dbReference>
<feature type="binding site" evidence="10">
    <location>
        <position position="119"/>
    </location>
    <ligand>
        <name>Mn(2+)</name>
        <dbReference type="ChEBI" id="CHEBI:29035"/>
    </ligand>
</feature>
<name>A0AAV0BWI3_9ASTE</name>
<evidence type="ECO:0000256" key="10">
    <source>
        <dbReference type="PIRSR" id="PIRSR601929-2"/>
    </source>
</evidence>
<dbReference type="EMBL" id="CAMAPF010000005">
    <property type="protein sequence ID" value="CAH9053718.1"/>
    <property type="molecule type" value="Genomic_DNA"/>
</dbReference>
<feature type="binding site" evidence="9">
    <location>
        <position position="121"/>
    </location>
    <ligand>
        <name>oxalate</name>
        <dbReference type="ChEBI" id="CHEBI:30623"/>
    </ligand>
</feature>
<keyword evidence="4 12" id="KW-0964">Secreted</keyword>
<keyword evidence="15" id="KW-1185">Reference proteome</keyword>
<protein>
    <recommendedName>
        <fullName evidence="12">Germin-like protein</fullName>
    </recommendedName>
</protein>
<dbReference type="InterPro" id="IPR014710">
    <property type="entry name" value="RmlC-like_jellyroll"/>
</dbReference>
<evidence type="ECO:0000256" key="1">
    <source>
        <dbReference type="ARBA" id="ARBA00004271"/>
    </source>
</evidence>
<evidence type="ECO:0000256" key="5">
    <source>
        <dbReference type="ARBA" id="ARBA00022723"/>
    </source>
</evidence>
<comment type="subcellular location">
    <subcellularLocation>
        <location evidence="1 12">Secreted</location>
        <location evidence="1 12">Extracellular space</location>
        <location evidence="1 12">Apoplast</location>
    </subcellularLocation>
</comment>
<evidence type="ECO:0000256" key="7">
    <source>
        <dbReference type="ARBA" id="ARBA00023157"/>
    </source>
</evidence>
<dbReference type="Pfam" id="PF00190">
    <property type="entry name" value="Cupin_1"/>
    <property type="match status" value="1"/>
</dbReference>
<dbReference type="FunFam" id="2.60.120.10:FF:000047">
    <property type="entry name" value="Auxin-binding protein ABP19a"/>
    <property type="match status" value="1"/>
</dbReference>
<feature type="binding site" evidence="10">
    <location>
        <position position="126"/>
    </location>
    <ligand>
        <name>Mn(2+)</name>
        <dbReference type="ChEBI" id="CHEBI:29035"/>
    </ligand>
</feature>